<dbReference type="GO" id="GO:0008270">
    <property type="term" value="F:zinc ion binding"/>
    <property type="evidence" value="ECO:0007669"/>
    <property type="project" value="UniProtKB-KW"/>
</dbReference>
<dbReference type="SMART" id="SM00355">
    <property type="entry name" value="ZnF_C2H2"/>
    <property type="match status" value="2"/>
</dbReference>
<dbReference type="InterPro" id="IPR013087">
    <property type="entry name" value="Znf_C2H2_type"/>
</dbReference>
<keyword evidence="1" id="KW-0863">Zinc-finger</keyword>
<feature type="region of interest" description="Disordered" evidence="2">
    <location>
        <begin position="118"/>
        <end position="137"/>
    </location>
</feature>
<dbReference type="Proteomes" id="UP000285301">
    <property type="component" value="Unassembled WGS sequence"/>
</dbReference>
<evidence type="ECO:0000259" key="3">
    <source>
        <dbReference type="PROSITE" id="PS50157"/>
    </source>
</evidence>
<keyword evidence="1" id="KW-0862">Zinc</keyword>
<evidence type="ECO:0000313" key="4">
    <source>
        <dbReference type="EMBL" id="RWS13566.1"/>
    </source>
</evidence>
<dbReference type="InterPro" id="IPR036236">
    <property type="entry name" value="Znf_C2H2_sf"/>
</dbReference>
<proteinExistence type="predicted"/>
<reference evidence="4 5" key="1">
    <citation type="journal article" date="2018" name="Gigascience">
        <title>Genomes of trombidid mites reveal novel predicted allergens and laterally-transferred genes associated with secondary metabolism.</title>
        <authorList>
            <person name="Dong X."/>
            <person name="Chaisiri K."/>
            <person name="Xia D."/>
            <person name="Armstrong S.D."/>
            <person name="Fang Y."/>
            <person name="Donnelly M.J."/>
            <person name="Kadowaki T."/>
            <person name="McGarry J.W."/>
            <person name="Darby A.C."/>
            <person name="Makepeace B.L."/>
        </authorList>
    </citation>
    <scope>NUCLEOTIDE SEQUENCE [LARGE SCALE GENOMIC DNA]</scope>
    <source>
        <strain evidence="4">UoL-WK</strain>
    </source>
</reference>
<feature type="region of interest" description="Disordered" evidence="2">
    <location>
        <begin position="200"/>
        <end position="283"/>
    </location>
</feature>
<evidence type="ECO:0000256" key="1">
    <source>
        <dbReference type="PROSITE-ProRule" id="PRU00042"/>
    </source>
</evidence>
<dbReference type="SUPFAM" id="SSF57667">
    <property type="entry name" value="beta-beta-alpha zinc fingers"/>
    <property type="match status" value="1"/>
</dbReference>
<organism evidence="4 5">
    <name type="scientific">Dinothrombium tinctorium</name>
    <dbReference type="NCBI Taxonomy" id="1965070"/>
    <lineage>
        <taxon>Eukaryota</taxon>
        <taxon>Metazoa</taxon>
        <taxon>Ecdysozoa</taxon>
        <taxon>Arthropoda</taxon>
        <taxon>Chelicerata</taxon>
        <taxon>Arachnida</taxon>
        <taxon>Acari</taxon>
        <taxon>Acariformes</taxon>
        <taxon>Trombidiformes</taxon>
        <taxon>Prostigmata</taxon>
        <taxon>Anystina</taxon>
        <taxon>Parasitengona</taxon>
        <taxon>Trombidioidea</taxon>
        <taxon>Trombidiidae</taxon>
        <taxon>Dinothrombium</taxon>
    </lineage>
</organism>
<name>A0A443RE67_9ACAR</name>
<feature type="compositionally biased region" description="Basic and acidic residues" evidence="2">
    <location>
        <begin position="206"/>
        <end position="215"/>
    </location>
</feature>
<accession>A0A443RE67</accession>
<feature type="domain" description="C2H2-type" evidence="3">
    <location>
        <begin position="145"/>
        <end position="170"/>
    </location>
</feature>
<dbReference type="PROSITE" id="PS00028">
    <property type="entry name" value="ZINC_FINGER_C2H2_1"/>
    <property type="match status" value="2"/>
</dbReference>
<dbReference type="AlphaFoldDB" id="A0A443RE67"/>
<keyword evidence="1" id="KW-0479">Metal-binding</keyword>
<feature type="compositionally biased region" description="Basic residues" evidence="2">
    <location>
        <begin position="118"/>
        <end position="129"/>
    </location>
</feature>
<feature type="domain" description="C2H2-type" evidence="3">
    <location>
        <begin position="287"/>
        <end position="316"/>
    </location>
</feature>
<feature type="region of interest" description="Disordered" evidence="2">
    <location>
        <begin position="305"/>
        <end position="339"/>
    </location>
</feature>
<dbReference type="EMBL" id="NCKU01000947">
    <property type="protein sequence ID" value="RWS13566.1"/>
    <property type="molecule type" value="Genomic_DNA"/>
</dbReference>
<dbReference type="Gene3D" id="3.30.160.60">
    <property type="entry name" value="Classic Zinc Finger"/>
    <property type="match status" value="2"/>
</dbReference>
<evidence type="ECO:0000313" key="5">
    <source>
        <dbReference type="Proteomes" id="UP000285301"/>
    </source>
</evidence>
<feature type="compositionally biased region" description="Acidic residues" evidence="2">
    <location>
        <begin position="216"/>
        <end position="228"/>
    </location>
</feature>
<evidence type="ECO:0000256" key="2">
    <source>
        <dbReference type="SAM" id="MobiDB-lite"/>
    </source>
</evidence>
<sequence length="339" mass="37936">MSAAFAESSNCSLASSAGLCKTMATSAILTQFGENANECGRGNGFGTEGGGQRTAGYGSQMVCDSRNDCGDGQCVSRGHVLNDETIVEPENRDDRDKCTLIVDESTLNGSIDFKPFHDKKAKKVNRRSRPKSDNASNISNDKVPYRCIVDDCAITFNIKNQLFRHIQSVHKFKVVFVGEEESILSKSISAFKTLTASKRRKLASKSTERAQKHDLDVDEEEFNEESDSDGPSRRQARTFTETRNRQQSDESDSDSLERKRVDEYDLNPKPIISPKNDDSIEEDRPQFVCDYAGCEKAYFKKAHLSRHLSSHKNSDSREPQQSSKRPKEENISETSSEFI</sequence>
<keyword evidence="5" id="KW-1185">Reference proteome</keyword>
<dbReference type="PROSITE" id="PS50157">
    <property type="entry name" value="ZINC_FINGER_C2H2_2"/>
    <property type="match status" value="2"/>
</dbReference>
<dbReference type="OrthoDB" id="4846586at2759"/>
<comment type="caution">
    <text evidence="4">The sequence shown here is derived from an EMBL/GenBank/DDBJ whole genome shotgun (WGS) entry which is preliminary data.</text>
</comment>
<gene>
    <name evidence="4" type="ORF">B4U79_17350</name>
</gene>
<protein>
    <recommendedName>
        <fullName evidence="3">C2H2-type domain-containing protein</fullName>
    </recommendedName>
</protein>